<feature type="compositionally biased region" description="Low complexity" evidence="16">
    <location>
        <begin position="394"/>
        <end position="418"/>
    </location>
</feature>
<keyword evidence="9" id="KW-0804">Transcription</keyword>
<evidence type="ECO:0000256" key="2">
    <source>
        <dbReference type="ARBA" id="ARBA00022553"/>
    </source>
</evidence>
<gene>
    <name evidence="18" type="ORF">NXF25_020939</name>
</gene>
<evidence type="ECO:0000313" key="19">
    <source>
        <dbReference type="Proteomes" id="UP001474421"/>
    </source>
</evidence>
<dbReference type="PANTHER" id="PTHR16515">
    <property type="entry name" value="PR DOMAIN ZINC FINGER PROTEIN"/>
    <property type="match status" value="1"/>
</dbReference>
<keyword evidence="7" id="KW-0805">Transcription regulation</keyword>
<dbReference type="InterPro" id="IPR036236">
    <property type="entry name" value="Znf_C2H2_sf"/>
</dbReference>
<evidence type="ECO:0000259" key="17">
    <source>
        <dbReference type="PROSITE" id="PS50157"/>
    </source>
</evidence>
<evidence type="ECO:0000256" key="5">
    <source>
        <dbReference type="ARBA" id="ARBA00022771"/>
    </source>
</evidence>
<evidence type="ECO:0000256" key="7">
    <source>
        <dbReference type="ARBA" id="ARBA00023015"/>
    </source>
</evidence>
<evidence type="ECO:0000256" key="8">
    <source>
        <dbReference type="ARBA" id="ARBA00023125"/>
    </source>
</evidence>
<dbReference type="Pfam" id="PF00096">
    <property type="entry name" value="zf-C2H2"/>
    <property type="match status" value="4"/>
</dbReference>
<feature type="domain" description="C2H2-type" evidence="17">
    <location>
        <begin position="576"/>
        <end position="604"/>
    </location>
</feature>
<dbReference type="InterPro" id="IPR050331">
    <property type="entry name" value="Zinc_finger"/>
</dbReference>
<dbReference type="FunFam" id="3.30.160.60:FF:000108">
    <property type="entry name" value="Vascular endothelial zinc finger 1"/>
    <property type="match status" value="1"/>
</dbReference>
<organism evidence="18 19">
    <name type="scientific">Crotalus adamanteus</name>
    <name type="common">Eastern diamondback rattlesnake</name>
    <dbReference type="NCBI Taxonomy" id="8729"/>
    <lineage>
        <taxon>Eukaryota</taxon>
        <taxon>Metazoa</taxon>
        <taxon>Chordata</taxon>
        <taxon>Craniata</taxon>
        <taxon>Vertebrata</taxon>
        <taxon>Euteleostomi</taxon>
        <taxon>Lepidosauria</taxon>
        <taxon>Squamata</taxon>
        <taxon>Bifurcata</taxon>
        <taxon>Unidentata</taxon>
        <taxon>Episquamata</taxon>
        <taxon>Toxicofera</taxon>
        <taxon>Serpentes</taxon>
        <taxon>Colubroidea</taxon>
        <taxon>Viperidae</taxon>
        <taxon>Crotalinae</taxon>
        <taxon>Crotalus</taxon>
    </lineage>
</organism>
<evidence type="ECO:0000256" key="16">
    <source>
        <dbReference type="SAM" id="MobiDB-lite"/>
    </source>
</evidence>
<proteinExistence type="predicted"/>
<comment type="subunit">
    <text evidence="11">Interacts with BPTF.</text>
</comment>
<dbReference type="GO" id="GO:0045893">
    <property type="term" value="P:positive regulation of DNA-templated transcription"/>
    <property type="evidence" value="ECO:0007669"/>
    <property type="project" value="UniProtKB-ARBA"/>
</dbReference>
<dbReference type="AlphaFoldDB" id="A0AAW1B7R0"/>
<feature type="compositionally biased region" description="Pro residues" evidence="16">
    <location>
        <begin position="31"/>
        <end position="47"/>
    </location>
</feature>
<keyword evidence="10" id="KW-0539">Nucleus</keyword>
<feature type="region of interest" description="Disordered" evidence="16">
    <location>
        <begin position="98"/>
        <end position="134"/>
    </location>
</feature>
<dbReference type="GO" id="GO:0005634">
    <property type="term" value="C:nucleus"/>
    <property type="evidence" value="ECO:0007669"/>
    <property type="project" value="UniProtKB-SubCell"/>
</dbReference>
<evidence type="ECO:0000256" key="10">
    <source>
        <dbReference type="ARBA" id="ARBA00023242"/>
    </source>
</evidence>
<dbReference type="FunFam" id="3.30.160.60:FF:000859">
    <property type="entry name" value="myc-associated zinc finger protein isoform X2"/>
    <property type="match status" value="1"/>
</dbReference>
<evidence type="ECO:0000256" key="14">
    <source>
        <dbReference type="ARBA" id="ARBA00082285"/>
    </source>
</evidence>
<keyword evidence="3" id="KW-0479">Metal-binding</keyword>
<sequence>MAETLWCGRGERARARAEETNQRARRGILAPLPPRSIPPPTSLPPPARRCCCSPLAPPSLPDPPSRRAEPPPPLVTAAMDPSNWSSFIFQVTPPFSSTFPLPSPQKKGGGARAGKDKRAQAGALGSYSHPPCPAPPLGNLSGRGPLRARASRAHSARAPPPTVRLALPQRSPPSAQRCLALPLPPRSLRSLCPAPRASLPPPANGHLPLALALPSPSRCSPTFFLCQLLPRCLLSPAPRELSFQNAPQDRHASVASPYFCHTHIILPFPATSTLPPLSANIMPLIHVGSLLVRPSHTQNPLQVGTEIQSRFFAAQGCSQSPFQTATTTAPPQQTSTPAESLQVDLLPVLAAAQETAAAAAVVAAATASAPAASTVDTAALKQQQPSASEGGSGQVVPPTQTTQAPTPQAAPANPQAVEAQKKPKSKGPYICSLCAKEFKNGYNLRRHEAIHTGAKASRAGPTTMKMPTMVPLSLLSVSAIGGTAPATPAPAEGTGNTAGSGAGLVTTTASGKRIRKNHACEMCGKAFRDVYHLNRHKLSHSDEKPYQCPVCQQRFKRKDRMSYHVRSHDGAVHKPYICSHCGKSFSRPDHLNSHVRQVHSTERPFKCETCEAAFATKDRLRAHTVRHEEKVPCHVCGKMLSAAYITDHMKVHSQGPNHVCELCNKGFTTAAYLRVHAVKDHGLAAPRLERFLCKLCGVHCKTPAQLNGHLQTHAGEGAAATEGQPLRRLSSTSSRRHGAAHGGSFGCEPSPPHTALVISGSGETEANPPSPVPLPHWQLEPSSPDG</sequence>
<evidence type="ECO:0000256" key="1">
    <source>
        <dbReference type="ARBA" id="ARBA00004123"/>
    </source>
</evidence>
<dbReference type="PANTHER" id="PTHR16515:SF49">
    <property type="entry name" value="GASTRULA ZINC FINGER PROTEIN XLCGF49.1-LIKE-RELATED"/>
    <property type="match status" value="1"/>
</dbReference>
<feature type="compositionally biased region" description="Polar residues" evidence="16">
    <location>
        <begin position="380"/>
        <end position="389"/>
    </location>
</feature>
<dbReference type="Pfam" id="PF13894">
    <property type="entry name" value="zf-C2H2_4"/>
    <property type="match status" value="1"/>
</dbReference>
<dbReference type="FunFam" id="3.30.160.60:FF:000095">
    <property type="entry name" value="Vascular endothelial zinc finger 1"/>
    <property type="match status" value="1"/>
</dbReference>
<keyword evidence="5 15" id="KW-0863">Zinc-finger</keyword>
<feature type="region of interest" description="Disordered" evidence="16">
    <location>
        <begin position="378"/>
        <end position="422"/>
    </location>
</feature>
<feature type="compositionally biased region" description="Low complexity" evidence="16">
    <location>
        <begin position="715"/>
        <end position="733"/>
    </location>
</feature>
<dbReference type="GO" id="GO:0008270">
    <property type="term" value="F:zinc ion binding"/>
    <property type="evidence" value="ECO:0007669"/>
    <property type="project" value="UniProtKB-KW"/>
</dbReference>
<dbReference type="SMART" id="SM00355">
    <property type="entry name" value="ZnF_C2H2"/>
    <property type="match status" value="8"/>
</dbReference>
<dbReference type="Pfam" id="PF12874">
    <property type="entry name" value="zf-met"/>
    <property type="match status" value="1"/>
</dbReference>
<dbReference type="GO" id="GO:0000981">
    <property type="term" value="F:DNA-binding transcription factor activity, RNA polymerase II-specific"/>
    <property type="evidence" value="ECO:0007669"/>
    <property type="project" value="UniProtKB-ARBA"/>
</dbReference>
<feature type="region of interest" description="Disordered" evidence="16">
    <location>
        <begin position="715"/>
        <end position="786"/>
    </location>
</feature>
<dbReference type="InterPro" id="IPR013087">
    <property type="entry name" value="Znf_C2H2_type"/>
</dbReference>
<dbReference type="Proteomes" id="UP001474421">
    <property type="component" value="Unassembled WGS sequence"/>
</dbReference>
<keyword evidence="6" id="KW-0862">Zinc</keyword>
<comment type="subcellular location">
    <subcellularLocation>
        <location evidence="1">Nucleus</location>
    </subcellularLocation>
</comment>
<feature type="region of interest" description="Disordered" evidence="16">
    <location>
        <begin position="1"/>
        <end position="72"/>
    </location>
</feature>
<dbReference type="EMBL" id="JAOTOJ010000008">
    <property type="protein sequence ID" value="KAK9397578.1"/>
    <property type="molecule type" value="Genomic_DNA"/>
</dbReference>
<evidence type="ECO:0000256" key="15">
    <source>
        <dbReference type="PROSITE-ProRule" id="PRU00042"/>
    </source>
</evidence>
<dbReference type="Pfam" id="PF13912">
    <property type="entry name" value="zf-C2H2_6"/>
    <property type="match status" value="1"/>
</dbReference>
<dbReference type="SUPFAM" id="SSF57667">
    <property type="entry name" value="beta-beta-alpha zinc fingers"/>
    <property type="match status" value="4"/>
</dbReference>
<feature type="domain" description="C2H2-type" evidence="17">
    <location>
        <begin position="518"/>
        <end position="545"/>
    </location>
</feature>
<dbReference type="Gene3D" id="3.30.160.60">
    <property type="entry name" value="Classic Zinc Finger"/>
    <property type="match status" value="6"/>
</dbReference>
<keyword evidence="8" id="KW-0238">DNA-binding</keyword>
<evidence type="ECO:0000256" key="12">
    <source>
        <dbReference type="ARBA" id="ARBA00071313"/>
    </source>
</evidence>
<evidence type="ECO:0000256" key="6">
    <source>
        <dbReference type="ARBA" id="ARBA00022833"/>
    </source>
</evidence>
<protein>
    <recommendedName>
        <fullName evidence="12">Myc-associated zinc finger protein</fullName>
    </recommendedName>
    <alternativeName>
        <fullName evidence="13">Pur-1</fullName>
    </alternativeName>
    <alternativeName>
        <fullName evidence="14">Purine-binding transcription factor</fullName>
    </alternativeName>
</protein>
<dbReference type="PROSITE" id="PS00028">
    <property type="entry name" value="ZINC_FINGER_C2H2_1"/>
    <property type="match status" value="7"/>
</dbReference>
<keyword evidence="2" id="KW-0597">Phosphoprotein</keyword>
<evidence type="ECO:0000256" key="3">
    <source>
        <dbReference type="ARBA" id="ARBA00022723"/>
    </source>
</evidence>
<reference evidence="18 19" key="1">
    <citation type="journal article" date="2024" name="Proc. Natl. Acad. Sci. U.S.A.">
        <title>The genetic regulatory architecture and epigenomic basis for age-related changes in rattlesnake venom.</title>
        <authorList>
            <person name="Hogan M.P."/>
            <person name="Holding M.L."/>
            <person name="Nystrom G.S."/>
            <person name="Colston T.J."/>
            <person name="Bartlett D.A."/>
            <person name="Mason A.J."/>
            <person name="Ellsworth S.A."/>
            <person name="Rautsaw R.M."/>
            <person name="Lawrence K.C."/>
            <person name="Strickland J.L."/>
            <person name="He B."/>
            <person name="Fraser P."/>
            <person name="Margres M.J."/>
            <person name="Gilbert D.M."/>
            <person name="Gibbs H.L."/>
            <person name="Parkinson C.L."/>
            <person name="Rokyta D.R."/>
        </authorList>
    </citation>
    <scope>NUCLEOTIDE SEQUENCE [LARGE SCALE GENOMIC DNA]</scope>
    <source>
        <strain evidence="18">DRR0105</strain>
    </source>
</reference>
<evidence type="ECO:0000313" key="18">
    <source>
        <dbReference type="EMBL" id="KAK9397578.1"/>
    </source>
</evidence>
<dbReference type="FunFam" id="3.30.160.60:FF:000780">
    <property type="entry name" value="myc-associated zinc finger protein isoform X1"/>
    <property type="match status" value="1"/>
</dbReference>
<keyword evidence="4" id="KW-0677">Repeat</keyword>
<feature type="domain" description="C2H2-type" evidence="17">
    <location>
        <begin position="429"/>
        <end position="456"/>
    </location>
</feature>
<dbReference type="PROSITE" id="PS50157">
    <property type="entry name" value="ZINC_FINGER_C2H2_2"/>
    <property type="match status" value="7"/>
</dbReference>
<evidence type="ECO:0000256" key="4">
    <source>
        <dbReference type="ARBA" id="ARBA00022737"/>
    </source>
</evidence>
<dbReference type="GO" id="GO:0000978">
    <property type="term" value="F:RNA polymerase II cis-regulatory region sequence-specific DNA binding"/>
    <property type="evidence" value="ECO:0007669"/>
    <property type="project" value="UniProtKB-ARBA"/>
</dbReference>
<evidence type="ECO:0000256" key="11">
    <source>
        <dbReference type="ARBA" id="ARBA00066158"/>
    </source>
</evidence>
<feature type="compositionally biased region" description="Basic and acidic residues" evidence="16">
    <location>
        <begin position="9"/>
        <end position="22"/>
    </location>
</feature>
<dbReference type="FunFam" id="3.30.160.60:FF:001550">
    <property type="entry name" value="myc-associated zinc finger protein isoform X1"/>
    <property type="match status" value="1"/>
</dbReference>
<accession>A0AAW1B7R0</accession>
<evidence type="ECO:0000256" key="13">
    <source>
        <dbReference type="ARBA" id="ARBA00080469"/>
    </source>
</evidence>
<evidence type="ECO:0000256" key="9">
    <source>
        <dbReference type="ARBA" id="ARBA00023163"/>
    </source>
</evidence>
<keyword evidence="19" id="KW-1185">Reference proteome</keyword>
<feature type="domain" description="C2H2-type" evidence="17">
    <location>
        <begin position="658"/>
        <end position="686"/>
    </location>
</feature>
<feature type="domain" description="C2H2-type" evidence="17">
    <location>
        <begin position="605"/>
        <end position="632"/>
    </location>
</feature>
<feature type="domain" description="C2H2-type" evidence="17">
    <location>
        <begin position="546"/>
        <end position="573"/>
    </location>
</feature>
<comment type="caution">
    <text evidence="18">The sequence shown here is derived from an EMBL/GenBank/DDBJ whole genome shotgun (WGS) entry which is preliminary data.</text>
</comment>
<feature type="domain" description="C2H2-type" evidence="17">
    <location>
        <begin position="691"/>
        <end position="718"/>
    </location>
</feature>
<name>A0AAW1B7R0_CROAD</name>